<organism evidence="10 11">
    <name type="scientific">Anaeramoeba flamelloides</name>
    <dbReference type="NCBI Taxonomy" id="1746091"/>
    <lineage>
        <taxon>Eukaryota</taxon>
        <taxon>Metamonada</taxon>
        <taxon>Anaeramoebidae</taxon>
        <taxon>Anaeramoeba</taxon>
    </lineage>
</organism>
<keyword evidence="5 10" id="KW-0418">Kinase</keyword>
<dbReference type="PROSITE" id="PS00107">
    <property type="entry name" value="PROTEIN_KINASE_ATP"/>
    <property type="match status" value="1"/>
</dbReference>
<dbReference type="Gene3D" id="3.30.200.20">
    <property type="entry name" value="Phosphorylase Kinase, domain 1"/>
    <property type="match status" value="1"/>
</dbReference>
<feature type="region of interest" description="Disordered" evidence="8">
    <location>
        <begin position="475"/>
        <end position="531"/>
    </location>
</feature>
<dbReference type="PROSITE" id="PS50011">
    <property type="entry name" value="PROTEIN_KINASE_DOM"/>
    <property type="match status" value="1"/>
</dbReference>
<dbReference type="PROSITE" id="PS00108">
    <property type="entry name" value="PROTEIN_KINASE_ST"/>
    <property type="match status" value="1"/>
</dbReference>
<dbReference type="Pfam" id="PF00069">
    <property type="entry name" value="Pkinase"/>
    <property type="match status" value="1"/>
</dbReference>
<feature type="compositionally biased region" description="Low complexity" evidence="8">
    <location>
        <begin position="510"/>
        <end position="527"/>
    </location>
</feature>
<evidence type="ECO:0000256" key="5">
    <source>
        <dbReference type="ARBA" id="ARBA00022777"/>
    </source>
</evidence>
<keyword evidence="10" id="KW-0371">Homeobox</keyword>
<protein>
    <submittedName>
        <fullName evidence="10">Homeodomain interacting protein kinase isoform a</fullName>
    </submittedName>
</protein>
<accession>A0AAV7YNX7</accession>
<evidence type="ECO:0000256" key="7">
    <source>
        <dbReference type="PROSITE-ProRule" id="PRU10141"/>
    </source>
</evidence>
<dbReference type="SMART" id="SM00220">
    <property type="entry name" value="S_TKc"/>
    <property type="match status" value="1"/>
</dbReference>
<comment type="caution">
    <text evidence="10">The sequence shown here is derived from an EMBL/GenBank/DDBJ whole genome shotgun (WGS) entry which is preliminary data.</text>
</comment>
<dbReference type="InterPro" id="IPR000719">
    <property type="entry name" value="Prot_kinase_dom"/>
</dbReference>
<keyword evidence="1" id="KW-0723">Serine/threonine-protein kinase</keyword>
<evidence type="ECO:0000256" key="3">
    <source>
        <dbReference type="ARBA" id="ARBA00022679"/>
    </source>
</evidence>
<dbReference type="PANTHER" id="PTHR24058:SF17">
    <property type="entry name" value="HOMEODOMAIN INTERACTING PROTEIN KINASE, ISOFORM D"/>
    <property type="match status" value="1"/>
</dbReference>
<feature type="compositionally biased region" description="Polar residues" evidence="8">
    <location>
        <begin position="475"/>
        <end position="509"/>
    </location>
</feature>
<evidence type="ECO:0000256" key="4">
    <source>
        <dbReference type="ARBA" id="ARBA00022741"/>
    </source>
</evidence>
<keyword evidence="4 7" id="KW-0547">Nucleotide-binding</keyword>
<dbReference type="GO" id="GO:0005524">
    <property type="term" value="F:ATP binding"/>
    <property type="evidence" value="ECO:0007669"/>
    <property type="project" value="UniProtKB-UniRule"/>
</dbReference>
<evidence type="ECO:0000256" key="8">
    <source>
        <dbReference type="SAM" id="MobiDB-lite"/>
    </source>
</evidence>
<dbReference type="SUPFAM" id="SSF56112">
    <property type="entry name" value="Protein kinase-like (PK-like)"/>
    <property type="match status" value="1"/>
</dbReference>
<feature type="compositionally biased region" description="Basic residues" evidence="8">
    <location>
        <begin position="647"/>
        <end position="658"/>
    </location>
</feature>
<feature type="region of interest" description="Disordered" evidence="8">
    <location>
        <begin position="736"/>
        <end position="765"/>
    </location>
</feature>
<evidence type="ECO:0000256" key="2">
    <source>
        <dbReference type="ARBA" id="ARBA00022553"/>
    </source>
</evidence>
<evidence type="ECO:0000313" key="10">
    <source>
        <dbReference type="EMBL" id="KAJ3431416.1"/>
    </source>
</evidence>
<dbReference type="GO" id="GO:0004713">
    <property type="term" value="F:protein tyrosine kinase activity"/>
    <property type="evidence" value="ECO:0007669"/>
    <property type="project" value="TreeGrafter"/>
</dbReference>
<dbReference type="GO" id="GO:0004674">
    <property type="term" value="F:protein serine/threonine kinase activity"/>
    <property type="evidence" value="ECO:0007669"/>
    <property type="project" value="UniProtKB-KW"/>
</dbReference>
<feature type="region of interest" description="Disordered" evidence="8">
    <location>
        <begin position="647"/>
        <end position="723"/>
    </location>
</feature>
<keyword evidence="6 7" id="KW-0067">ATP-binding</keyword>
<dbReference type="AlphaFoldDB" id="A0AAV7YNX7"/>
<dbReference type="InterPro" id="IPR017441">
    <property type="entry name" value="Protein_kinase_ATP_BS"/>
</dbReference>
<dbReference type="Gene3D" id="1.10.510.10">
    <property type="entry name" value="Transferase(Phosphotransferase) domain 1"/>
    <property type="match status" value="1"/>
</dbReference>
<feature type="compositionally biased region" description="Basic and acidic residues" evidence="8">
    <location>
        <begin position="675"/>
        <end position="712"/>
    </location>
</feature>
<feature type="binding site" evidence="7">
    <location>
        <position position="145"/>
    </location>
    <ligand>
        <name>ATP</name>
        <dbReference type="ChEBI" id="CHEBI:30616"/>
    </ligand>
</feature>
<keyword evidence="10" id="KW-0238">DNA-binding</keyword>
<evidence type="ECO:0000256" key="1">
    <source>
        <dbReference type="ARBA" id="ARBA00022527"/>
    </source>
</evidence>
<dbReference type="GO" id="GO:0005737">
    <property type="term" value="C:cytoplasm"/>
    <property type="evidence" value="ECO:0007669"/>
    <property type="project" value="TreeGrafter"/>
</dbReference>
<proteinExistence type="predicted"/>
<dbReference type="GO" id="GO:0003677">
    <property type="term" value="F:DNA binding"/>
    <property type="evidence" value="ECO:0007669"/>
    <property type="project" value="UniProtKB-KW"/>
</dbReference>
<reference evidence="10" key="1">
    <citation type="submission" date="2022-08" db="EMBL/GenBank/DDBJ databases">
        <title>Novel sulphate-reducing endosymbionts in the free-living metamonad Anaeramoeba.</title>
        <authorList>
            <person name="Jerlstrom-Hultqvist J."/>
            <person name="Cepicka I."/>
            <person name="Gallot-Lavallee L."/>
            <person name="Salas-Leiva D."/>
            <person name="Curtis B.A."/>
            <person name="Zahonova K."/>
            <person name="Pipaliya S."/>
            <person name="Dacks J."/>
            <person name="Roger A.J."/>
        </authorList>
    </citation>
    <scope>NUCLEOTIDE SEQUENCE</scope>
    <source>
        <strain evidence="10">Busselton2</strain>
    </source>
</reference>
<keyword evidence="2" id="KW-0597">Phosphoprotein</keyword>
<dbReference type="PANTHER" id="PTHR24058">
    <property type="entry name" value="DUAL SPECIFICITY PROTEIN KINASE"/>
    <property type="match status" value="1"/>
</dbReference>
<dbReference type="FunFam" id="1.10.510.10:FF:000380">
    <property type="entry name" value="Serine/threonine-protein kinase ppk15"/>
    <property type="match status" value="1"/>
</dbReference>
<evidence type="ECO:0000259" key="9">
    <source>
        <dbReference type="PROSITE" id="PS50011"/>
    </source>
</evidence>
<evidence type="ECO:0000313" key="11">
    <source>
        <dbReference type="Proteomes" id="UP001146793"/>
    </source>
</evidence>
<dbReference type="Proteomes" id="UP001146793">
    <property type="component" value="Unassembled WGS sequence"/>
</dbReference>
<feature type="compositionally biased region" description="Basic residues" evidence="8">
    <location>
        <begin position="738"/>
        <end position="765"/>
    </location>
</feature>
<feature type="domain" description="Protein kinase" evidence="9">
    <location>
        <begin position="115"/>
        <end position="438"/>
    </location>
</feature>
<dbReference type="InterPro" id="IPR008271">
    <property type="entry name" value="Ser/Thr_kinase_AS"/>
</dbReference>
<keyword evidence="3" id="KW-0808">Transferase</keyword>
<dbReference type="InterPro" id="IPR011009">
    <property type="entry name" value="Kinase-like_dom_sf"/>
</dbReference>
<sequence>MKRRPRRQFLPLTLTNPPIKLLDRSFKKLTLKKKETNTTRQESQIGGSKIVKGLTIDLLESYKNWNKDFNYHPRMNPRRVITQNSKPRRNQGYDNSDHELILRVNDTIGDEKKKYIVVDGLGSGSFGQAIKCRSLSENGKLVAIKVIKNQKTFTNQALLEIQILATLMKYKKDAKIVDYLHHFVYRNHLCIVFELLSVNLLQLIKLNRYRGFSLRILRRIATQVLNVLVMLYDTGIIHCDLKPENILLESPNKTNIKVIDFGSSCFVHQAFYSYLQSRFYRSPEVLLQMRYSQAIDMWSFGCIIAELYLGLPLFPGVSEFDQLSRIVKMFGNISNQMLKQSRATKRFYNITDEEFILKTTEQYSIENQTRASEHRNYFNYETFPEIIMNVSIKKKLKREEIEKELKNRACLLDFLNGCLRINPTSRWTPKEAIQHPFITGEEFKENFIPIPSRKRKYYILPKELLLKQQYISSTPMKKSNPKSLRNKNFQTKQRSNRNNYPLYGSQTQPENSYSSQTSETSETSEIEIFPNNTNKRFNSQSFIKKRSPNQNFETSSGSESSELEFFNNIRRAKRSLGWGVVTNKNKDLNFSSNKKIKRRNKLKSWSDGREDIFSDRGKEGIEIINDPQQLNFAKKLTLEPVLKKKSLKSSKLNKKKKNEKPPFKFFNPKKKGTKIKKEMKIEIEKEKEKEKEKGKGKEKELEKEKEKEKGKENGNVIKNEDGNEIEIENKSKIFFEKKMKKKSRKHSTKKKRFLIRRKRFRKKKN</sequence>
<evidence type="ECO:0000256" key="6">
    <source>
        <dbReference type="ARBA" id="ARBA00022840"/>
    </source>
</evidence>
<gene>
    <name evidence="10" type="ORF">M0812_03098</name>
</gene>
<dbReference type="EMBL" id="JANTQA010000048">
    <property type="protein sequence ID" value="KAJ3431416.1"/>
    <property type="molecule type" value="Genomic_DNA"/>
</dbReference>
<name>A0AAV7YNX7_9EUKA</name>
<dbReference type="InterPro" id="IPR050494">
    <property type="entry name" value="Ser_Thr_dual-spec_kinase"/>
</dbReference>